<evidence type="ECO:0000313" key="2">
    <source>
        <dbReference type="EMBL" id="CDQ22621.1"/>
    </source>
</evidence>
<feature type="region of interest" description="Disordered" evidence="1">
    <location>
        <begin position="61"/>
        <end position="83"/>
    </location>
</feature>
<dbReference type="EMBL" id="CCDI010000001">
    <property type="protein sequence ID" value="CDQ22621.1"/>
    <property type="molecule type" value="Genomic_DNA"/>
</dbReference>
<dbReference type="RefSeq" id="WP_035505987.1">
    <property type="nucleotide sequence ID" value="NZ_CCDJ010000001.1"/>
</dbReference>
<dbReference type="AlphaFoldDB" id="A0A059NXU9"/>
<reference evidence="3" key="1">
    <citation type="submission" date="2014-03" db="EMBL/GenBank/DDBJ databases">
        <authorList>
            <person name="Urmite Genomes U."/>
        </authorList>
    </citation>
    <scope>NUCLEOTIDE SEQUENCE [LARGE SCALE GENOMIC DNA]</scope>
    <source>
        <strain evidence="3">HD-03</strain>
    </source>
</reference>
<proteinExistence type="predicted"/>
<comment type="caution">
    <text evidence="2">The sequence shown here is derived from an EMBL/GenBank/DDBJ whole genome shotgun (WGS) entry which is preliminary data.</text>
</comment>
<evidence type="ECO:0000256" key="1">
    <source>
        <dbReference type="SAM" id="MobiDB-lite"/>
    </source>
</evidence>
<organism evidence="2 3">
    <name type="scientific">Halobacillus karajensis</name>
    <dbReference type="NCBI Taxonomy" id="195088"/>
    <lineage>
        <taxon>Bacteria</taxon>
        <taxon>Bacillati</taxon>
        <taxon>Bacillota</taxon>
        <taxon>Bacilli</taxon>
        <taxon>Bacillales</taxon>
        <taxon>Bacillaceae</taxon>
        <taxon>Halobacillus</taxon>
    </lineage>
</organism>
<keyword evidence="3" id="KW-1185">Reference proteome</keyword>
<accession>A0A059NXU9</accession>
<evidence type="ECO:0000313" key="3">
    <source>
        <dbReference type="Proteomes" id="UP000028868"/>
    </source>
</evidence>
<feature type="compositionally biased region" description="Basic and acidic residues" evidence="1">
    <location>
        <begin position="70"/>
        <end position="83"/>
    </location>
</feature>
<dbReference type="Proteomes" id="UP000028868">
    <property type="component" value="Unassembled WGS sequence"/>
</dbReference>
<reference evidence="2 3" key="2">
    <citation type="submission" date="2014-05" db="EMBL/GenBank/DDBJ databases">
        <title>Draft genome sequence of Halobacillus karajensis HK-03.</title>
        <authorList>
            <person name="Khelaifia S."/>
            <person name="Croce O."/>
            <person name="Lagier J.C."/>
            <person name="Raoult D."/>
        </authorList>
    </citation>
    <scope>NUCLEOTIDE SEQUENCE [LARGE SCALE GENOMIC DNA]</scope>
    <source>
        <strain evidence="2 3">HD-03</strain>
    </source>
</reference>
<name>A0A059NXU9_9BACI</name>
<protein>
    <submittedName>
        <fullName evidence="2">Uncharacterized protein</fullName>
    </submittedName>
</protein>
<sequence length="83" mass="9776">MKNLEYAPNEIFDWYMGCTQDNYIPSREDFYEAFDGQHAEWADRLGLPDVPEVLEPEIDDEVFSPQSTHDQMRDCGHKLSDFE</sequence>
<gene>
    <name evidence="2" type="ORF">BN983_00834</name>
</gene>